<reference evidence="1" key="1">
    <citation type="submission" date="2014-11" db="EMBL/GenBank/DDBJ databases">
        <authorList>
            <person name="Amaro Gonzalez C."/>
        </authorList>
    </citation>
    <scope>NUCLEOTIDE SEQUENCE</scope>
</reference>
<dbReference type="EMBL" id="GBXM01101828">
    <property type="protein sequence ID" value="JAH06749.1"/>
    <property type="molecule type" value="Transcribed_RNA"/>
</dbReference>
<accession>A0A0E9PQI4</accession>
<reference evidence="1" key="2">
    <citation type="journal article" date="2015" name="Fish Shellfish Immunol.">
        <title>Early steps in the European eel (Anguilla anguilla)-Vibrio vulnificus interaction in the gills: Role of the RtxA13 toxin.</title>
        <authorList>
            <person name="Callol A."/>
            <person name="Pajuelo D."/>
            <person name="Ebbesson L."/>
            <person name="Teles M."/>
            <person name="MacKenzie S."/>
            <person name="Amaro C."/>
        </authorList>
    </citation>
    <scope>NUCLEOTIDE SEQUENCE</scope>
</reference>
<organism evidence="1">
    <name type="scientific">Anguilla anguilla</name>
    <name type="common">European freshwater eel</name>
    <name type="synonym">Muraena anguilla</name>
    <dbReference type="NCBI Taxonomy" id="7936"/>
    <lineage>
        <taxon>Eukaryota</taxon>
        <taxon>Metazoa</taxon>
        <taxon>Chordata</taxon>
        <taxon>Craniata</taxon>
        <taxon>Vertebrata</taxon>
        <taxon>Euteleostomi</taxon>
        <taxon>Actinopterygii</taxon>
        <taxon>Neopterygii</taxon>
        <taxon>Teleostei</taxon>
        <taxon>Anguilliformes</taxon>
        <taxon>Anguillidae</taxon>
        <taxon>Anguilla</taxon>
    </lineage>
</organism>
<protein>
    <submittedName>
        <fullName evidence="1">Uncharacterized protein</fullName>
    </submittedName>
</protein>
<proteinExistence type="predicted"/>
<name>A0A0E9PQI4_ANGAN</name>
<dbReference type="AlphaFoldDB" id="A0A0E9PQI4"/>
<evidence type="ECO:0000313" key="1">
    <source>
        <dbReference type="EMBL" id="JAH06749.1"/>
    </source>
</evidence>
<sequence>MERDLECKEMLHHFIY</sequence>